<organism evidence="2 3">
    <name type="scientific">Aestuariirhabdus litorea</name>
    <dbReference type="NCBI Taxonomy" id="2528527"/>
    <lineage>
        <taxon>Bacteria</taxon>
        <taxon>Pseudomonadati</taxon>
        <taxon>Pseudomonadota</taxon>
        <taxon>Gammaproteobacteria</taxon>
        <taxon>Oceanospirillales</taxon>
        <taxon>Aestuariirhabdaceae</taxon>
        <taxon>Aestuariirhabdus</taxon>
    </lineage>
</organism>
<proteinExistence type="predicted"/>
<comment type="caution">
    <text evidence="2">The sequence shown here is derived from an EMBL/GenBank/DDBJ whole genome shotgun (WGS) entry which is preliminary data.</text>
</comment>
<dbReference type="CDD" id="cd00761">
    <property type="entry name" value="Glyco_tranf_GTA_type"/>
    <property type="match status" value="1"/>
</dbReference>
<dbReference type="InterPro" id="IPR050834">
    <property type="entry name" value="Glycosyltransf_2"/>
</dbReference>
<evidence type="ECO:0000313" key="2">
    <source>
        <dbReference type="EMBL" id="RRJ84600.1"/>
    </source>
</evidence>
<dbReference type="Gene3D" id="3.90.550.10">
    <property type="entry name" value="Spore Coat Polysaccharide Biosynthesis Protein SpsA, Chain A"/>
    <property type="match status" value="1"/>
</dbReference>
<dbReference type="PANTHER" id="PTHR43685:SF2">
    <property type="entry name" value="GLYCOSYLTRANSFERASE 2-LIKE DOMAIN-CONTAINING PROTEIN"/>
    <property type="match status" value="1"/>
</dbReference>
<protein>
    <submittedName>
        <fullName evidence="2">Glycosyltransferase family 2 protein</fullName>
    </submittedName>
</protein>
<dbReference type="PANTHER" id="PTHR43685">
    <property type="entry name" value="GLYCOSYLTRANSFERASE"/>
    <property type="match status" value="1"/>
</dbReference>
<evidence type="ECO:0000259" key="1">
    <source>
        <dbReference type="Pfam" id="PF00535"/>
    </source>
</evidence>
<accession>A0A3P3VPR5</accession>
<dbReference type="RefSeq" id="WP_125015031.1">
    <property type="nucleotide sequence ID" value="NZ_QWEZ01000001.1"/>
</dbReference>
<dbReference type="InterPro" id="IPR001173">
    <property type="entry name" value="Glyco_trans_2-like"/>
</dbReference>
<sequence length="315" mass="36740">MSTRITLCFCTYNRAENLPSLVASIREQQCEIPIRILAINNNSRDHTLATLQALQQLPGHPLDFVTEQEQGIVPARNRALEECLNDEFMIFIDDDEIPLPGLIQSAYLALKEGYHVVGGKVLIAFDNKRPAWLSDELLPFLAAIDYGDQDFEIRNDQHPLWTANIAYRMEIFRRYPELRFNKNFNRVGNVVGGGEDGIMFRQFLENESIKLGYIPGMAVDHYVEEWRLRRLYFLNLHHRAGYRRGRFREPMYERRLFGAPKFLYRNLATQTATATLHSLRQFSPAIREWMTVSHTMGMIRGYRDRRHDKEKGQCA</sequence>
<dbReference type="InterPro" id="IPR029044">
    <property type="entry name" value="Nucleotide-diphossugar_trans"/>
</dbReference>
<reference evidence="2 3" key="2">
    <citation type="submission" date="2018-12" db="EMBL/GenBank/DDBJ databases">
        <title>Simiduia agarivorans gen. nov., sp. nov., a marine, agarolytic bacterium isolated from shallow coastal water from Keelung, Taiwan.</title>
        <authorList>
            <person name="Shieh W.Y."/>
        </authorList>
    </citation>
    <scope>NUCLEOTIDE SEQUENCE [LARGE SCALE GENOMIC DNA]</scope>
    <source>
        <strain evidence="2 3">GTF-13</strain>
    </source>
</reference>
<evidence type="ECO:0000313" key="3">
    <source>
        <dbReference type="Proteomes" id="UP000280792"/>
    </source>
</evidence>
<name>A0A3P3VPR5_9GAMM</name>
<dbReference type="Pfam" id="PF00535">
    <property type="entry name" value="Glycos_transf_2"/>
    <property type="match status" value="1"/>
</dbReference>
<dbReference type="GO" id="GO:0016740">
    <property type="term" value="F:transferase activity"/>
    <property type="evidence" value="ECO:0007669"/>
    <property type="project" value="UniProtKB-KW"/>
</dbReference>
<gene>
    <name evidence="2" type="ORF">D0544_05710</name>
</gene>
<dbReference type="SUPFAM" id="SSF53448">
    <property type="entry name" value="Nucleotide-diphospho-sugar transferases"/>
    <property type="match status" value="1"/>
</dbReference>
<keyword evidence="2" id="KW-0808">Transferase</keyword>
<feature type="domain" description="Glycosyltransferase 2-like" evidence="1">
    <location>
        <begin position="8"/>
        <end position="174"/>
    </location>
</feature>
<dbReference type="EMBL" id="QWEZ01000001">
    <property type="protein sequence ID" value="RRJ84600.1"/>
    <property type="molecule type" value="Genomic_DNA"/>
</dbReference>
<keyword evidence="3" id="KW-1185">Reference proteome</keyword>
<reference evidence="2 3" key="1">
    <citation type="submission" date="2018-08" db="EMBL/GenBank/DDBJ databases">
        <authorList>
            <person name="Khan S.A."/>
        </authorList>
    </citation>
    <scope>NUCLEOTIDE SEQUENCE [LARGE SCALE GENOMIC DNA]</scope>
    <source>
        <strain evidence="2 3">GTF-13</strain>
    </source>
</reference>
<dbReference type="AlphaFoldDB" id="A0A3P3VPR5"/>
<dbReference type="Proteomes" id="UP000280792">
    <property type="component" value="Unassembled WGS sequence"/>
</dbReference>